<dbReference type="Proteomes" id="UP000887580">
    <property type="component" value="Unplaced"/>
</dbReference>
<name>A0AC35G9M8_9BILA</name>
<dbReference type="WBParaSite" id="PS1159_v2.g24724.t1">
    <property type="protein sequence ID" value="PS1159_v2.g24724.t1"/>
    <property type="gene ID" value="PS1159_v2.g24724"/>
</dbReference>
<accession>A0AC35G9M8</accession>
<evidence type="ECO:0000313" key="2">
    <source>
        <dbReference type="WBParaSite" id="PS1159_v2.g24724.t1"/>
    </source>
</evidence>
<proteinExistence type="predicted"/>
<organism evidence="1 2">
    <name type="scientific">Panagrolaimus sp. PS1159</name>
    <dbReference type="NCBI Taxonomy" id="55785"/>
    <lineage>
        <taxon>Eukaryota</taxon>
        <taxon>Metazoa</taxon>
        <taxon>Ecdysozoa</taxon>
        <taxon>Nematoda</taxon>
        <taxon>Chromadorea</taxon>
        <taxon>Rhabditida</taxon>
        <taxon>Tylenchina</taxon>
        <taxon>Panagrolaimomorpha</taxon>
        <taxon>Panagrolaimoidea</taxon>
        <taxon>Panagrolaimidae</taxon>
        <taxon>Panagrolaimus</taxon>
    </lineage>
</organism>
<reference evidence="2" key="1">
    <citation type="submission" date="2022-11" db="UniProtKB">
        <authorList>
            <consortium name="WormBaseParasite"/>
        </authorList>
    </citation>
    <scope>IDENTIFICATION</scope>
</reference>
<sequence length="593" mass="67472">MITRKLLIFWICFTFANLIICVEVPNEFVQRNNDYYIPQKNNEIPKSMKEYLKLSPTGIDFIGSSKNDTSILITTLTEHEVKWTFCRNDSFQCENKEQELSICYHNGNIVESKHEIDKECNGKNMCQIKVKLSAHENYLFNNHYERGHSFATKKTCYIIHLYSSNNENRGRLQVLYDDYITISNGSAGEACKIHTAKLPSAEPLTYHTEIVVRQGENNDGCNIKMSSYKSHLIIKDKLIVPTSSTPSKLSNILTTTEQSATAKFFDDWIYLIIVIVVIFIIAIIAAIIIKRKWLKKQFQKKKKCVNSTAKVLSPEKEEKNGAAAFDETTPFNSNQQKNNLEKIVTQNNKKKDENGQKLADSKPQTPATVEMEPLQVHSIPATTTTAANVNENVASSLTLASTQASLSCDTTAPKSTVPQKTEAEMTPDELEYLAFSTSDTGKRYRIFRTAVKLAEKTAESHGFSINDRNPTVPGDEEDWLKNHADSLTKTCVEIHGIPVPDIGSTHNEHLDYIDKHSLRDIYLIALYAEVEEPTRMFFLSSVIERFREVIKQIPTKELTKAQHPLPLLLRVYDEHPEVFGVRPRRKNNDNKKK</sequence>
<evidence type="ECO:0000313" key="1">
    <source>
        <dbReference type="Proteomes" id="UP000887580"/>
    </source>
</evidence>
<protein>
    <submittedName>
        <fullName evidence="2">SUEL-type lectin domain-containing protein</fullName>
    </submittedName>
</protein>